<dbReference type="PROSITE" id="PS51379">
    <property type="entry name" value="4FE4S_FER_2"/>
    <property type="match status" value="2"/>
</dbReference>
<dbReference type="InterPro" id="IPR017900">
    <property type="entry name" value="4Fe4S_Fe_S_CS"/>
</dbReference>
<dbReference type="SUPFAM" id="SSF46548">
    <property type="entry name" value="alpha-helical ferredoxin"/>
    <property type="match status" value="1"/>
</dbReference>
<evidence type="ECO:0000256" key="9">
    <source>
        <dbReference type="ARBA" id="ARBA00023014"/>
    </source>
</evidence>
<dbReference type="Pfam" id="PF13183">
    <property type="entry name" value="Fer4_8"/>
    <property type="match status" value="1"/>
</dbReference>
<dbReference type="InterPro" id="IPR004489">
    <property type="entry name" value="Succ_DH/fum_Rdtase_Fe-S"/>
</dbReference>
<evidence type="ECO:0000256" key="5">
    <source>
        <dbReference type="ARBA" id="ARBA00022714"/>
    </source>
</evidence>
<dbReference type="GO" id="GO:0022904">
    <property type="term" value="P:respiratory electron transport chain"/>
    <property type="evidence" value="ECO:0007669"/>
    <property type="project" value="TreeGrafter"/>
</dbReference>
<keyword evidence="7 15" id="KW-0560">Oxidoreductase</keyword>
<evidence type="ECO:0000256" key="11">
    <source>
        <dbReference type="ARBA" id="ARBA00066269"/>
    </source>
</evidence>
<dbReference type="GO" id="GO:0051537">
    <property type="term" value="F:2 iron, 2 sulfur cluster binding"/>
    <property type="evidence" value="ECO:0007669"/>
    <property type="project" value="UniProtKB-KW"/>
</dbReference>
<dbReference type="GO" id="GO:0046872">
    <property type="term" value="F:metal ion binding"/>
    <property type="evidence" value="ECO:0007669"/>
    <property type="project" value="UniProtKB-KW"/>
</dbReference>
<accession>A0A7X6DLL6</accession>
<reference evidence="15 16" key="1">
    <citation type="journal article" date="2020" name="Nature">
        <title>Bacterial chemolithoautotrophy via manganese oxidation.</title>
        <authorList>
            <person name="Yu H."/>
            <person name="Leadbetter J.R."/>
        </authorList>
    </citation>
    <scope>NUCLEOTIDE SEQUENCE [LARGE SCALE GENOMIC DNA]</scope>
    <source>
        <strain evidence="15 16">Mn-1</strain>
    </source>
</reference>
<feature type="domain" description="4Fe-4S ferredoxin-type" evidence="14">
    <location>
        <begin position="137"/>
        <end position="164"/>
    </location>
</feature>
<comment type="caution">
    <text evidence="15">The sequence shown here is derived from an EMBL/GenBank/DDBJ whole genome shotgun (WGS) entry which is preliminary data.</text>
</comment>
<dbReference type="GO" id="GO:0008177">
    <property type="term" value="F:succinate dehydrogenase (quinone) activity"/>
    <property type="evidence" value="ECO:0007669"/>
    <property type="project" value="UniProtKB-EC"/>
</dbReference>
<dbReference type="PROSITE" id="PS00198">
    <property type="entry name" value="4FE4S_FER_1"/>
    <property type="match status" value="1"/>
</dbReference>
<comment type="catalytic activity">
    <reaction evidence="12">
        <text>a menaquinone + succinate = a menaquinol + fumarate</text>
        <dbReference type="Rhea" id="RHEA:27834"/>
        <dbReference type="Rhea" id="RHEA-COMP:9537"/>
        <dbReference type="Rhea" id="RHEA-COMP:9539"/>
        <dbReference type="ChEBI" id="CHEBI:16374"/>
        <dbReference type="ChEBI" id="CHEBI:18151"/>
        <dbReference type="ChEBI" id="CHEBI:29806"/>
        <dbReference type="ChEBI" id="CHEBI:30031"/>
        <dbReference type="EC" id="1.3.5.1"/>
    </reaction>
</comment>
<comment type="pathway">
    <text evidence="1">Carbohydrate metabolism; tricarboxylic acid cycle; fumarate from succinate (bacterial route): step 1/1.</text>
</comment>
<keyword evidence="4" id="KW-0816">Tricarboxylic acid cycle</keyword>
<evidence type="ECO:0000256" key="6">
    <source>
        <dbReference type="ARBA" id="ARBA00022723"/>
    </source>
</evidence>
<dbReference type="GO" id="GO:0009055">
    <property type="term" value="F:electron transfer activity"/>
    <property type="evidence" value="ECO:0007669"/>
    <property type="project" value="InterPro"/>
</dbReference>
<keyword evidence="9 12" id="KW-0411">Iron-sulfur</keyword>
<evidence type="ECO:0000313" key="15">
    <source>
        <dbReference type="EMBL" id="NKE69392.1"/>
    </source>
</evidence>
<evidence type="ECO:0000313" key="16">
    <source>
        <dbReference type="Proteomes" id="UP000534783"/>
    </source>
</evidence>
<evidence type="ECO:0000256" key="8">
    <source>
        <dbReference type="ARBA" id="ARBA00023004"/>
    </source>
</evidence>
<name>A0A7X6DLL6_9BACT</name>
<dbReference type="Proteomes" id="UP000534783">
    <property type="component" value="Unassembled WGS sequence"/>
</dbReference>
<feature type="domain" description="2Fe-2S ferredoxin-type" evidence="13">
    <location>
        <begin position="1"/>
        <end position="94"/>
    </location>
</feature>
<dbReference type="InterPro" id="IPR006058">
    <property type="entry name" value="2Fe2S_fd_BS"/>
</dbReference>
<evidence type="ECO:0000256" key="12">
    <source>
        <dbReference type="RuleBase" id="RU361237"/>
    </source>
</evidence>
<evidence type="ECO:0000256" key="1">
    <source>
        <dbReference type="ARBA" id="ARBA00004894"/>
    </source>
</evidence>
<dbReference type="SUPFAM" id="SSF54292">
    <property type="entry name" value="2Fe-2S ferredoxin-like"/>
    <property type="match status" value="1"/>
</dbReference>
<dbReference type="Gene3D" id="3.10.20.30">
    <property type="match status" value="1"/>
</dbReference>
<dbReference type="GO" id="GO:0006099">
    <property type="term" value="P:tricarboxylic acid cycle"/>
    <property type="evidence" value="ECO:0007669"/>
    <property type="project" value="UniProtKB-KW"/>
</dbReference>
<keyword evidence="16" id="KW-1185">Reference proteome</keyword>
<dbReference type="PROSITE" id="PS00197">
    <property type="entry name" value="2FE2S_FER_1"/>
    <property type="match status" value="1"/>
</dbReference>
<dbReference type="FunFam" id="1.10.1060.10:FF:000003">
    <property type="entry name" value="Succinate dehydrogenase iron-sulfur subunit"/>
    <property type="match status" value="1"/>
</dbReference>
<evidence type="ECO:0000256" key="2">
    <source>
        <dbReference type="ARBA" id="ARBA00009433"/>
    </source>
</evidence>
<dbReference type="InterPro" id="IPR050573">
    <property type="entry name" value="SDH/FRD_Iron-Sulfur"/>
</dbReference>
<gene>
    <name evidence="15" type="primary">sdhB</name>
    <name evidence="15" type="ORF">MNODULE_01325</name>
</gene>
<sequence>MRVKLTVQKFNPDVDPKPYKKDYFVEASRGMTLLTALLKIKAEIDGTLTFRASCRAAICGSCLMQVNGSQKLACKLPLKEELEHHGKIEVGPMANMPVIKDMVVQMAPFWEKIKAVDPFLMTKNGVEVPTEALKDLHEKLHNADGCIMCGACVSACTSFEVSRGFLGPAALAKAYRFQADPRDQAHVPRLEALQGPDGIWDCVRCNFCVQVCPKDVRPMEQIVRLRRLSIGAGFSESVEARHITEFTKVVGDEGRLNETLLPILMTWGNLKKMLRIIPLGIKMFLHGKTPFPFKRVPGRDEVRAIFKRWEKTK</sequence>
<dbReference type="InterPro" id="IPR009051">
    <property type="entry name" value="Helical_ferredxn"/>
</dbReference>
<dbReference type="InterPro" id="IPR012675">
    <property type="entry name" value="Beta-grasp_dom_sf"/>
</dbReference>
<evidence type="ECO:0000259" key="13">
    <source>
        <dbReference type="PROSITE" id="PS51085"/>
    </source>
</evidence>
<dbReference type="AlphaFoldDB" id="A0A7X6DLL6"/>
<dbReference type="PANTHER" id="PTHR11921:SF29">
    <property type="entry name" value="SUCCINATE DEHYDROGENASE [UBIQUINONE] IRON-SULFUR SUBUNIT, MITOCHONDRIAL"/>
    <property type="match status" value="1"/>
</dbReference>
<comment type="subunit">
    <text evidence="11">Part of an enzyme complex containing three subunits: a flavoprotein (frdA), an iron-sulfur protein (frdB), and diheme cytochrome b (frdC).</text>
</comment>
<keyword evidence="8 12" id="KW-0408">Iron</keyword>
<comment type="cofactor">
    <cofactor evidence="12">
        <name>[3Fe-4S] cluster</name>
        <dbReference type="ChEBI" id="CHEBI:21137"/>
    </cofactor>
    <text evidence="12">Binds 1 [3Fe-4S] cluster.</text>
</comment>
<comment type="cofactor">
    <cofactor evidence="12">
        <name>[4Fe-4S] cluster</name>
        <dbReference type="ChEBI" id="CHEBI:49883"/>
    </cofactor>
    <text evidence="12">Binds 1 [4Fe-4S] cluster.</text>
</comment>
<dbReference type="InterPro" id="IPR025192">
    <property type="entry name" value="Succ_DH/fum_Rdtase_N"/>
</dbReference>
<keyword evidence="6 12" id="KW-0479">Metal-binding</keyword>
<keyword evidence="5 12" id="KW-0001">2Fe-2S</keyword>
<dbReference type="PROSITE" id="PS51085">
    <property type="entry name" value="2FE2S_FER_2"/>
    <property type="match status" value="1"/>
</dbReference>
<evidence type="ECO:0000259" key="14">
    <source>
        <dbReference type="PROSITE" id="PS51379"/>
    </source>
</evidence>
<dbReference type="NCBIfam" id="NF004616">
    <property type="entry name" value="PRK05950.1"/>
    <property type="match status" value="1"/>
</dbReference>
<evidence type="ECO:0000256" key="7">
    <source>
        <dbReference type="ARBA" id="ARBA00023002"/>
    </source>
</evidence>
<feature type="domain" description="4Fe-4S ferredoxin-type" evidence="14">
    <location>
        <begin position="194"/>
        <end position="222"/>
    </location>
</feature>
<dbReference type="Pfam" id="PF13085">
    <property type="entry name" value="Fer2_3"/>
    <property type="match status" value="1"/>
</dbReference>
<dbReference type="GO" id="GO:0051539">
    <property type="term" value="F:4 iron, 4 sulfur cluster binding"/>
    <property type="evidence" value="ECO:0007669"/>
    <property type="project" value="UniProtKB-KW"/>
</dbReference>
<dbReference type="EC" id="1.3.5.1" evidence="12"/>
<organism evidence="15 16">
    <name type="scientific">Candidatus Manganitrophus noduliformans</name>
    <dbReference type="NCBI Taxonomy" id="2606439"/>
    <lineage>
        <taxon>Bacteria</taxon>
        <taxon>Pseudomonadati</taxon>
        <taxon>Nitrospirota</taxon>
        <taxon>Nitrospiria</taxon>
        <taxon>Candidatus Troglogloeales</taxon>
        <taxon>Candidatus Manganitrophaceae</taxon>
        <taxon>Candidatus Manganitrophus</taxon>
    </lineage>
</organism>
<dbReference type="GO" id="GO:0051538">
    <property type="term" value="F:3 iron, 4 sulfur cluster binding"/>
    <property type="evidence" value="ECO:0007669"/>
    <property type="project" value="UniProtKB-KW"/>
</dbReference>
<evidence type="ECO:0000256" key="3">
    <source>
        <dbReference type="ARBA" id="ARBA00022485"/>
    </source>
</evidence>
<comment type="cofactor">
    <cofactor evidence="12">
        <name>[2Fe-2S] cluster</name>
        <dbReference type="ChEBI" id="CHEBI:190135"/>
    </cofactor>
    <text evidence="12">Binds 1 [2Fe-2S] cluster.</text>
</comment>
<dbReference type="InterPro" id="IPR017896">
    <property type="entry name" value="4Fe4S_Fe-S-bd"/>
</dbReference>
<dbReference type="InterPro" id="IPR036010">
    <property type="entry name" value="2Fe-2S_ferredoxin-like_sf"/>
</dbReference>
<keyword evidence="3 12" id="KW-0004">4Fe-4S</keyword>
<dbReference type="EMBL" id="VTOW01000001">
    <property type="protein sequence ID" value="NKE69392.1"/>
    <property type="molecule type" value="Genomic_DNA"/>
</dbReference>
<proteinExistence type="inferred from homology"/>
<evidence type="ECO:0000256" key="10">
    <source>
        <dbReference type="ARBA" id="ARBA00023291"/>
    </source>
</evidence>
<dbReference type="Gene3D" id="1.10.1060.10">
    <property type="entry name" value="Alpha-helical ferredoxin"/>
    <property type="match status" value="1"/>
</dbReference>
<evidence type="ECO:0000256" key="4">
    <source>
        <dbReference type="ARBA" id="ARBA00022532"/>
    </source>
</evidence>
<dbReference type="PANTHER" id="PTHR11921">
    <property type="entry name" value="SUCCINATE DEHYDROGENASE IRON-SULFUR PROTEIN"/>
    <property type="match status" value="1"/>
</dbReference>
<dbReference type="RefSeq" id="WP_168057694.1">
    <property type="nucleotide sequence ID" value="NZ_VTOW01000001.1"/>
</dbReference>
<keyword evidence="10 12" id="KW-0003">3Fe-4S</keyword>
<dbReference type="InterPro" id="IPR001041">
    <property type="entry name" value="2Fe-2S_ferredoxin-type"/>
</dbReference>
<comment type="similarity">
    <text evidence="2 12">Belongs to the succinate dehydrogenase/fumarate reductase iron-sulfur protein family.</text>
</comment>
<protein>
    <recommendedName>
        <fullName evidence="12">Fumarate reductase iron-sulfur subunit</fullName>
        <ecNumber evidence="12">1.3.5.1</ecNumber>
    </recommendedName>
</protein>
<dbReference type="CDD" id="cd00207">
    <property type="entry name" value="fer2"/>
    <property type="match status" value="1"/>
</dbReference>
<dbReference type="NCBIfam" id="TIGR00384">
    <property type="entry name" value="dhsB"/>
    <property type="match status" value="1"/>
</dbReference>